<evidence type="ECO:0000256" key="6">
    <source>
        <dbReference type="ARBA" id="ARBA00031445"/>
    </source>
</evidence>
<keyword evidence="8" id="KW-0472">Membrane</keyword>
<evidence type="ECO:0000256" key="7">
    <source>
        <dbReference type="ARBA" id="ARBA00049183"/>
    </source>
</evidence>
<feature type="domain" description="3-deoxy-D-manno-octulosonic-acid transferase N-terminal" evidence="10">
    <location>
        <begin position="36"/>
        <end position="214"/>
    </location>
</feature>
<evidence type="ECO:0000256" key="4">
    <source>
        <dbReference type="ARBA" id="ARBA00019077"/>
    </source>
</evidence>
<sequence length="452" mass="47185">MSLSGTLWHHAAARLAPLLRPWLRLRARRGKEIAARLAERRGEGAARPPGRLLWLHAASVGETMSILPLLEALAARAPDLTLLVTTVTVTGAKLLAQRLPPELAPRVMHRFLPLDVPAWVARFLDAWRPDAVALVESELWPNLLAALRARQVPVALVNARLSARAARGWAWAPGLAREMLGGFRLVLAQSATDAARLRALGAPRVETPGNLKYAAPPLPAVPEALGALRAAIGGRPVFLAASTHPGEEAVVLGAHRALAPELPGLLTIIVPRHPERGAAIAAMAGGLPLSRRATGALPAPEEAVHIADTLGELGLFYRLAGVCLVGGSLIPHGGQNPLEPARLGCPILVGPHHWNFAEPVRALLEMGAARVVTEATLAAAVMGVLTDGVLGRRMADSAARIAAAGAGLPEHVADRLLALLARGRATPPARGWANGLAEGPARGMDGGGPARA</sequence>
<evidence type="ECO:0000256" key="9">
    <source>
        <dbReference type="SAM" id="MobiDB-lite"/>
    </source>
</evidence>
<evidence type="ECO:0000256" key="1">
    <source>
        <dbReference type="ARBA" id="ARBA00003394"/>
    </source>
</evidence>
<dbReference type="InterPro" id="IPR038107">
    <property type="entry name" value="Glycos_transf_N_sf"/>
</dbReference>
<dbReference type="Pfam" id="PF04413">
    <property type="entry name" value="Glycos_transf_N"/>
    <property type="match status" value="1"/>
</dbReference>
<accession>A0ABT1DBL8</accession>
<dbReference type="GO" id="GO:0016740">
    <property type="term" value="F:transferase activity"/>
    <property type="evidence" value="ECO:0007669"/>
    <property type="project" value="UniProtKB-KW"/>
</dbReference>
<feature type="region of interest" description="Disordered" evidence="9">
    <location>
        <begin position="429"/>
        <end position="452"/>
    </location>
</feature>
<proteinExistence type="inferred from homology"/>
<dbReference type="InterPro" id="IPR039901">
    <property type="entry name" value="Kdotransferase"/>
</dbReference>
<comment type="catalytic activity">
    <reaction evidence="7 8">
        <text>lipid IVA (E. coli) + CMP-3-deoxy-beta-D-manno-octulosonate = alpha-Kdo-(2-&gt;6)-lipid IVA (E. coli) + CMP + H(+)</text>
        <dbReference type="Rhea" id="RHEA:28066"/>
        <dbReference type="ChEBI" id="CHEBI:15378"/>
        <dbReference type="ChEBI" id="CHEBI:58603"/>
        <dbReference type="ChEBI" id="CHEBI:60364"/>
        <dbReference type="ChEBI" id="CHEBI:60377"/>
        <dbReference type="ChEBI" id="CHEBI:85987"/>
        <dbReference type="EC" id="2.4.99.12"/>
    </reaction>
</comment>
<keyword evidence="12" id="KW-1185">Reference proteome</keyword>
<keyword evidence="5 8" id="KW-0808">Transferase</keyword>
<evidence type="ECO:0000256" key="3">
    <source>
        <dbReference type="ARBA" id="ARBA00012621"/>
    </source>
</evidence>
<comment type="pathway">
    <text evidence="2 8">Bacterial outer membrane biogenesis; LPS core biosynthesis.</text>
</comment>
<dbReference type="PANTHER" id="PTHR42755:SF1">
    <property type="entry name" value="3-DEOXY-D-MANNO-OCTULOSONIC ACID TRANSFERASE, MITOCHONDRIAL-RELATED"/>
    <property type="match status" value="1"/>
</dbReference>
<gene>
    <name evidence="11" type="ORF">JYK14_24700</name>
</gene>
<dbReference type="InterPro" id="IPR007507">
    <property type="entry name" value="Glycos_transf_N"/>
</dbReference>
<dbReference type="Gene3D" id="3.40.50.2000">
    <property type="entry name" value="Glycogen Phosphorylase B"/>
    <property type="match status" value="1"/>
</dbReference>
<evidence type="ECO:0000313" key="11">
    <source>
        <dbReference type="EMBL" id="MCO6419336.1"/>
    </source>
</evidence>
<evidence type="ECO:0000256" key="5">
    <source>
        <dbReference type="ARBA" id="ARBA00022679"/>
    </source>
</evidence>
<keyword evidence="8" id="KW-0448">Lipopolysaccharide biosynthesis</keyword>
<evidence type="ECO:0000256" key="8">
    <source>
        <dbReference type="RuleBase" id="RU365103"/>
    </source>
</evidence>
<comment type="similarity">
    <text evidence="8">Belongs to the glycosyltransferase group 1 family.</text>
</comment>
<dbReference type="RefSeq" id="WP_252955953.1">
    <property type="nucleotide sequence ID" value="NZ_JAFIRR010000186.1"/>
</dbReference>
<evidence type="ECO:0000256" key="2">
    <source>
        <dbReference type="ARBA" id="ARBA00004713"/>
    </source>
</evidence>
<organism evidence="11 12">
    <name type="scientific">Siccirubricoccus soli</name>
    <dbReference type="NCBI Taxonomy" id="2899147"/>
    <lineage>
        <taxon>Bacteria</taxon>
        <taxon>Pseudomonadati</taxon>
        <taxon>Pseudomonadota</taxon>
        <taxon>Alphaproteobacteria</taxon>
        <taxon>Acetobacterales</taxon>
        <taxon>Roseomonadaceae</taxon>
        <taxon>Siccirubricoccus</taxon>
    </lineage>
</organism>
<dbReference type="EMBL" id="JAFIRR010000186">
    <property type="protein sequence ID" value="MCO6419336.1"/>
    <property type="molecule type" value="Genomic_DNA"/>
</dbReference>
<dbReference type="SUPFAM" id="SSF53756">
    <property type="entry name" value="UDP-Glycosyltransferase/glycogen phosphorylase"/>
    <property type="match status" value="1"/>
</dbReference>
<evidence type="ECO:0000259" key="10">
    <source>
        <dbReference type="Pfam" id="PF04413"/>
    </source>
</evidence>
<dbReference type="PANTHER" id="PTHR42755">
    <property type="entry name" value="3-DEOXY-MANNO-OCTULOSONATE CYTIDYLYLTRANSFERASE"/>
    <property type="match status" value="1"/>
</dbReference>
<evidence type="ECO:0000313" key="12">
    <source>
        <dbReference type="Proteomes" id="UP001523392"/>
    </source>
</evidence>
<reference evidence="11 12" key="1">
    <citation type="submission" date="2021-12" db="EMBL/GenBank/DDBJ databases">
        <title>Siccirubricoccus leaddurans sp. nov., a high concentration Zn2+ tolerance bacterium.</title>
        <authorList>
            <person name="Cao Y."/>
        </authorList>
    </citation>
    <scope>NUCLEOTIDE SEQUENCE [LARGE SCALE GENOMIC DNA]</scope>
    <source>
        <strain evidence="11 12">KC 17139</strain>
    </source>
</reference>
<dbReference type="EC" id="2.4.99.12" evidence="3 8"/>
<protein>
    <recommendedName>
        <fullName evidence="4 8">3-deoxy-D-manno-octulosonic acid transferase</fullName>
        <shortName evidence="8">Kdo transferase</shortName>
        <ecNumber evidence="3 8">2.4.99.12</ecNumber>
    </recommendedName>
    <alternativeName>
        <fullName evidence="6 8">Lipid IV(A) 3-deoxy-D-manno-octulosonic acid transferase</fullName>
    </alternativeName>
</protein>
<dbReference type="Proteomes" id="UP001523392">
    <property type="component" value="Unassembled WGS sequence"/>
</dbReference>
<comment type="caution">
    <text evidence="11">The sequence shown here is derived from an EMBL/GenBank/DDBJ whole genome shotgun (WGS) entry which is preliminary data.</text>
</comment>
<comment type="subcellular location">
    <subcellularLocation>
        <location evidence="8">Cell membrane</location>
    </subcellularLocation>
</comment>
<keyword evidence="8" id="KW-1003">Cell membrane</keyword>
<name>A0ABT1DBL8_9PROT</name>
<dbReference type="Gene3D" id="3.40.50.11720">
    <property type="entry name" value="3-Deoxy-D-manno-octulosonic-acid transferase, N-terminal domain"/>
    <property type="match status" value="1"/>
</dbReference>
<comment type="function">
    <text evidence="1 8">Involved in lipopolysaccharide (LPS) biosynthesis. Catalyzes the transfer of 3-deoxy-D-manno-octulosonate (Kdo) residue(s) from CMP-Kdo to lipid IV(A), the tetraacyldisaccharide-1,4'-bisphosphate precursor of lipid A.</text>
</comment>